<evidence type="ECO:0000313" key="1">
    <source>
        <dbReference type="EMBL" id="KAK5610098.1"/>
    </source>
</evidence>
<name>A0AAV9RMC8_9TELE</name>
<protein>
    <submittedName>
        <fullName evidence="1">Uncharacterized protein</fullName>
    </submittedName>
</protein>
<dbReference type="AlphaFoldDB" id="A0AAV9RMC8"/>
<reference evidence="1 2" key="1">
    <citation type="submission" date="2021-06" db="EMBL/GenBank/DDBJ databases">
        <authorList>
            <person name="Palmer J.M."/>
        </authorList>
    </citation>
    <scope>NUCLEOTIDE SEQUENCE [LARGE SCALE GENOMIC DNA]</scope>
    <source>
        <strain evidence="1 2">MEX-2019</strain>
        <tissue evidence="1">Muscle</tissue>
    </source>
</reference>
<comment type="caution">
    <text evidence="1">The sequence shown here is derived from an EMBL/GenBank/DDBJ whole genome shotgun (WGS) entry which is preliminary data.</text>
</comment>
<feature type="non-terminal residue" evidence="1">
    <location>
        <position position="1"/>
    </location>
</feature>
<dbReference type="EMBL" id="JAHHUM010001665">
    <property type="protein sequence ID" value="KAK5610098.1"/>
    <property type="molecule type" value="Genomic_DNA"/>
</dbReference>
<evidence type="ECO:0000313" key="2">
    <source>
        <dbReference type="Proteomes" id="UP001311232"/>
    </source>
</evidence>
<organism evidence="1 2">
    <name type="scientific">Crenichthys baileyi</name>
    <name type="common">White River springfish</name>
    <dbReference type="NCBI Taxonomy" id="28760"/>
    <lineage>
        <taxon>Eukaryota</taxon>
        <taxon>Metazoa</taxon>
        <taxon>Chordata</taxon>
        <taxon>Craniata</taxon>
        <taxon>Vertebrata</taxon>
        <taxon>Euteleostomi</taxon>
        <taxon>Actinopterygii</taxon>
        <taxon>Neopterygii</taxon>
        <taxon>Teleostei</taxon>
        <taxon>Neoteleostei</taxon>
        <taxon>Acanthomorphata</taxon>
        <taxon>Ovalentaria</taxon>
        <taxon>Atherinomorphae</taxon>
        <taxon>Cyprinodontiformes</taxon>
        <taxon>Goodeidae</taxon>
        <taxon>Crenichthys</taxon>
    </lineage>
</organism>
<sequence>FEQQGGSRTVGVGGRRAFQLHKLEKDTSLLQNEGKQDVCAGMEKSQVANQRLQE</sequence>
<keyword evidence="2" id="KW-1185">Reference proteome</keyword>
<proteinExistence type="predicted"/>
<dbReference type="Proteomes" id="UP001311232">
    <property type="component" value="Unassembled WGS sequence"/>
</dbReference>
<gene>
    <name evidence="1" type="ORF">CRENBAI_011737</name>
</gene>
<accession>A0AAV9RMC8</accession>